<name>A0A9P6EWU0_9FUNG</name>
<proteinExistence type="predicted"/>
<evidence type="ECO:0000313" key="3">
    <source>
        <dbReference type="Proteomes" id="UP000723463"/>
    </source>
</evidence>
<feature type="non-terminal residue" evidence="2">
    <location>
        <position position="1"/>
    </location>
</feature>
<accession>A0A9P6EWU0</accession>
<evidence type="ECO:0000256" key="1">
    <source>
        <dbReference type="SAM" id="MobiDB-lite"/>
    </source>
</evidence>
<protein>
    <recommendedName>
        <fullName evidence="4">Transposase</fullName>
    </recommendedName>
</protein>
<dbReference type="Proteomes" id="UP000723463">
    <property type="component" value="Unassembled WGS sequence"/>
</dbReference>
<keyword evidence="3" id="KW-1185">Reference proteome</keyword>
<organism evidence="2 3">
    <name type="scientific">Mortierella hygrophila</name>
    <dbReference type="NCBI Taxonomy" id="979708"/>
    <lineage>
        <taxon>Eukaryota</taxon>
        <taxon>Fungi</taxon>
        <taxon>Fungi incertae sedis</taxon>
        <taxon>Mucoromycota</taxon>
        <taxon>Mortierellomycotina</taxon>
        <taxon>Mortierellomycetes</taxon>
        <taxon>Mortierellales</taxon>
        <taxon>Mortierellaceae</taxon>
        <taxon>Mortierella</taxon>
    </lineage>
</organism>
<evidence type="ECO:0000313" key="2">
    <source>
        <dbReference type="EMBL" id="KAF9537242.1"/>
    </source>
</evidence>
<dbReference type="EMBL" id="JAAAXW010000434">
    <property type="protein sequence ID" value="KAF9537242.1"/>
    <property type="molecule type" value="Genomic_DNA"/>
</dbReference>
<feature type="compositionally biased region" description="Low complexity" evidence="1">
    <location>
        <begin position="37"/>
        <end position="67"/>
    </location>
</feature>
<dbReference type="AlphaFoldDB" id="A0A9P6EWU0"/>
<gene>
    <name evidence="2" type="ORF">EC957_008595</name>
</gene>
<evidence type="ECO:0008006" key="4">
    <source>
        <dbReference type="Google" id="ProtNLM"/>
    </source>
</evidence>
<comment type="caution">
    <text evidence="2">The sequence shown here is derived from an EMBL/GenBank/DDBJ whole genome shotgun (WGS) entry which is preliminary data.</text>
</comment>
<sequence>MSNSTTPVPSPNRWHTPREGATNTTPVSTPGSSTRESATPGSASSMSSKRARAYSPDPFLVDSVDPPSSDRDDWPSPPSKPQFVAPSFPNRIQSTITHNEYCVLGTIYKEIMKAPPAVIEWFDAIGTIQGVRREVFSLRALTGVGESSCKKAISLAKGTDLEADESTGALIMSVIEQINKEGSASSIKEVKRRLEEQFQLTFSQRTLHRRMTELGCYWGAGTRINKNHDSEANVKYRRKYLERRLANLKAVLNKNKEEIWIPRHPEVFLDESYCHLDHTAPNRWVIPGSTITEPGHSPLLVIFAAFVVYYDKEEKELKAKFVDESVYIWPSNGKAHTKPGKGAYNTELWNKSLRSSGKRMLWLALTTTTATSPPRCSTVSSLAS</sequence>
<feature type="region of interest" description="Disordered" evidence="1">
    <location>
        <begin position="1"/>
        <end position="88"/>
    </location>
</feature>
<feature type="compositionally biased region" description="Polar residues" evidence="1">
    <location>
        <begin position="21"/>
        <end position="36"/>
    </location>
</feature>
<reference evidence="2" key="1">
    <citation type="journal article" date="2020" name="Fungal Divers.">
        <title>Resolving the Mortierellaceae phylogeny through synthesis of multi-gene phylogenetics and phylogenomics.</title>
        <authorList>
            <person name="Vandepol N."/>
            <person name="Liber J."/>
            <person name="Desiro A."/>
            <person name="Na H."/>
            <person name="Kennedy M."/>
            <person name="Barry K."/>
            <person name="Grigoriev I.V."/>
            <person name="Miller A.N."/>
            <person name="O'Donnell K."/>
            <person name="Stajich J.E."/>
            <person name="Bonito G."/>
        </authorList>
    </citation>
    <scope>NUCLEOTIDE SEQUENCE</scope>
    <source>
        <strain evidence="2">NRRL 2591</strain>
    </source>
</reference>